<protein>
    <submittedName>
        <fullName evidence="1">Uncharacterized protein</fullName>
    </submittedName>
</protein>
<dbReference type="EMBL" id="CASHTH010001155">
    <property type="protein sequence ID" value="CAI8012125.1"/>
    <property type="molecule type" value="Genomic_DNA"/>
</dbReference>
<comment type="caution">
    <text evidence="1">The sequence shown here is derived from an EMBL/GenBank/DDBJ whole genome shotgun (WGS) entry which is preliminary data.</text>
</comment>
<dbReference type="AlphaFoldDB" id="A0AA35RIG9"/>
<sequence>MKVEAALEGEGSDVIVSTAEEERRGDGDAIVKGENAMETGKINSCEGKVSSYLHTTRVRNIKEMKCLCTFVSTK</sequence>
<gene>
    <name evidence="1" type="ORF">GBAR_LOCUS7778</name>
</gene>
<organism evidence="1 2">
    <name type="scientific">Geodia barretti</name>
    <name type="common">Barrett's horny sponge</name>
    <dbReference type="NCBI Taxonomy" id="519541"/>
    <lineage>
        <taxon>Eukaryota</taxon>
        <taxon>Metazoa</taxon>
        <taxon>Porifera</taxon>
        <taxon>Demospongiae</taxon>
        <taxon>Heteroscleromorpha</taxon>
        <taxon>Tetractinellida</taxon>
        <taxon>Astrophorina</taxon>
        <taxon>Geodiidae</taxon>
        <taxon>Geodia</taxon>
    </lineage>
</organism>
<evidence type="ECO:0000313" key="1">
    <source>
        <dbReference type="EMBL" id="CAI8012125.1"/>
    </source>
</evidence>
<keyword evidence="2" id="KW-1185">Reference proteome</keyword>
<reference evidence="1" key="1">
    <citation type="submission" date="2023-03" db="EMBL/GenBank/DDBJ databases">
        <authorList>
            <person name="Steffen K."/>
            <person name="Cardenas P."/>
        </authorList>
    </citation>
    <scope>NUCLEOTIDE SEQUENCE</scope>
</reference>
<accession>A0AA35RIG9</accession>
<dbReference type="Proteomes" id="UP001174909">
    <property type="component" value="Unassembled WGS sequence"/>
</dbReference>
<proteinExistence type="predicted"/>
<evidence type="ECO:0000313" key="2">
    <source>
        <dbReference type="Proteomes" id="UP001174909"/>
    </source>
</evidence>
<name>A0AA35RIG9_GEOBA</name>